<comment type="caution">
    <text evidence="11">The sequence shown here is derived from an EMBL/GenBank/DDBJ whole genome shotgun (WGS) entry which is preliminary data.</text>
</comment>
<feature type="compositionally biased region" description="Basic and acidic residues" evidence="9">
    <location>
        <begin position="179"/>
        <end position="193"/>
    </location>
</feature>
<keyword evidence="8" id="KW-0206">Cytoskeleton</keyword>
<evidence type="ECO:0000256" key="6">
    <source>
        <dbReference type="ARBA" id="ARBA00022837"/>
    </source>
</evidence>
<dbReference type="GO" id="GO:0051016">
    <property type="term" value="P:barbed-end actin filament capping"/>
    <property type="evidence" value="ECO:0007669"/>
    <property type="project" value="TreeGrafter"/>
</dbReference>
<dbReference type="Gene3D" id="1.20.5.4090">
    <property type="match status" value="1"/>
</dbReference>
<sequence length="1179" mass="132675">MHSDNLEKVGSLRKRTLSRGMSEDESLRHIIKDAEESSRHLSRSDSRYGSLKKGQRGESHTEDDVISENTDMMDLKANYEDCLQEVRTLELQQEALLFQVDCLQDALESTEEMLAETQRENHTVTMELEREREMRKKLKDMVASLMQEVERLKEERNSEELQSHHTGPIWLHGAPEGTSVDREERPLADREGTSVDPNTSPLLKLKKTVNQTLSQPVFHSQKHEAQGGDDNDESSGYEDAPSEFSPSPSTPDMQLDRDLLESEADEEGESSLKLLKISFWTSSSVHTAESCNTHSEPSRTLQGYSFGELRKWILFWSQKNFMDSFMKATAIYCSQIPKLCCSAQPIYQDSQPAAAHLVRPPFLIISPGSRSSRAVFGSPTNISLAPLASLQTGHCTRKGGKSAYYDIHYWIGSMSTLDEQGAAAVYAIQLDEFLGSAPVQYREVQHHESSIFCGYFKQGIIYKSGGVSSGMNHVETNTYNIQRLLHVKGKRKVTGTEVEMSWNSFDTGSVFLLDLGKTIIQWNGPESNKQERLKGMMLAKDIRDRERGGRAEIGVIEGDAEAKSPLVMEVMVSILGERPSKLPSGTPDEITDREQMQKLTLYHVSDANGTMNITEIATSPLTQDMLNHDDCYILDQGGMSIFVWKGKTANKAERQAAMTRALEFIKLKGYPLTTKVEAISDGGESALFKQMFKNWTVKEQTAGLGRTHTVGRVADVTQEKFDATRMHVMPNIAAQERLVDDGSGQKQVWRIENLEMVEVDPEMHGYFYGGDCYLILYSYDVNGRNSYILYLWKGRHASQDEVTACAYQAVTLDQQHGGQPVQVIVSMGKEPRHFMAIFRGKMVIFEGGTSRKSAPEPEPPVRLFQICGSHPTNSKAIEVPALVASLNSNDVFLLKSQNGIYLWYGKGSSGDERAMAKEVASFIGRGSSEEIMAEGQEPNEFWEILGGKGPYASDRRLQQVTLDHQPRLFECSNKTGKFIATEVTQFTQDDLREDDVMLLDTWDQVFLWIGNEANDVERKESVTTCQEYLRTHPGSRDPDTPIIMVKQGFEPPTFTGWFMAWDPTKWSGGKTYEQLKEELGEITLPTKVDSGSTGVESTTISQYPPEMLINKLAGELPENVDPTHKERYLSDQDFQAIFGISREEFDSLPQWKQKTMKKEKGLNTTDEKRYIFTSYGGFL</sequence>
<evidence type="ECO:0000313" key="12">
    <source>
        <dbReference type="Proteomes" id="UP001187343"/>
    </source>
</evidence>
<gene>
    <name evidence="11" type="ORF">Q8A67_021681</name>
</gene>
<dbReference type="Pfam" id="PF00626">
    <property type="entry name" value="Gelsolin"/>
    <property type="match status" value="6"/>
</dbReference>
<dbReference type="InterPro" id="IPR036886">
    <property type="entry name" value="Villin_headpiece_dom_sf"/>
</dbReference>
<name>A0AA88TN01_9TELE</name>
<accession>A0AA88TN01</accession>
<dbReference type="PRINTS" id="PR00597">
    <property type="entry name" value="GELSOLIN"/>
</dbReference>
<dbReference type="Gene3D" id="3.40.20.10">
    <property type="entry name" value="Severin"/>
    <property type="match status" value="6"/>
</dbReference>
<dbReference type="FunFam" id="3.40.20.10:FF:000005">
    <property type="entry name" value="Gelsolin"/>
    <property type="match status" value="1"/>
</dbReference>
<dbReference type="SUPFAM" id="SSF55753">
    <property type="entry name" value="Actin depolymerizing proteins"/>
    <property type="match status" value="4"/>
</dbReference>
<dbReference type="GO" id="GO:0005546">
    <property type="term" value="F:phosphatidylinositol-4,5-bisphosphate binding"/>
    <property type="evidence" value="ECO:0007669"/>
    <property type="project" value="TreeGrafter"/>
</dbReference>
<dbReference type="SMART" id="SM00262">
    <property type="entry name" value="GEL"/>
    <property type="match status" value="6"/>
</dbReference>
<dbReference type="PANTHER" id="PTHR11977:SF33">
    <property type="entry name" value="ADVILLIN"/>
    <property type="match status" value="1"/>
</dbReference>
<dbReference type="CDD" id="cd11289">
    <property type="entry name" value="gelsolin_S2_like"/>
    <property type="match status" value="1"/>
</dbReference>
<organism evidence="11 12">
    <name type="scientific">Cirrhinus molitorella</name>
    <name type="common">mud carp</name>
    <dbReference type="NCBI Taxonomy" id="172907"/>
    <lineage>
        <taxon>Eukaryota</taxon>
        <taxon>Metazoa</taxon>
        <taxon>Chordata</taxon>
        <taxon>Craniata</taxon>
        <taxon>Vertebrata</taxon>
        <taxon>Euteleostomi</taxon>
        <taxon>Actinopterygii</taxon>
        <taxon>Neopterygii</taxon>
        <taxon>Teleostei</taxon>
        <taxon>Ostariophysi</taxon>
        <taxon>Cypriniformes</taxon>
        <taxon>Cyprinidae</taxon>
        <taxon>Labeoninae</taxon>
        <taxon>Labeonini</taxon>
        <taxon>Cirrhinus</taxon>
    </lineage>
</organism>
<dbReference type="FunFam" id="3.40.20.10:FF:000004">
    <property type="entry name" value="Gelsolin"/>
    <property type="match status" value="1"/>
</dbReference>
<dbReference type="CDD" id="cd11291">
    <property type="entry name" value="gelsolin_S6_like"/>
    <property type="match status" value="1"/>
</dbReference>
<dbReference type="AlphaFoldDB" id="A0AA88TN01"/>
<evidence type="ECO:0000256" key="9">
    <source>
        <dbReference type="SAM" id="MobiDB-lite"/>
    </source>
</evidence>
<comment type="subcellular location">
    <subcellularLocation>
        <location evidence="1">Cytoplasm</location>
        <location evidence="1">Cytoskeleton</location>
    </subcellularLocation>
</comment>
<dbReference type="EMBL" id="JAUYZG010000021">
    <property type="protein sequence ID" value="KAK2874528.1"/>
    <property type="molecule type" value="Genomic_DNA"/>
</dbReference>
<dbReference type="GO" id="GO:0051014">
    <property type="term" value="P:actin filament severing"/>
    <property type="evidence" value="ECO:0007669"/>
    <property type="project" value="TreeGrafter"/>
</dbReference>
<evidence type="ECO:0000256" key="3">
    <source>
        <dbReference type="ARBA" id="ARBA00022467"/>
    </source>
</evidence>
<dbReference type="PROSITE" id="PS51089">
    <property type="entry name" value="HP"/>
    <property type="match status" value="1"/>
</dbReference>
<protein>
    <recommendedName>
        <fullName evidence="10">HP domain-containing protein</fullName>
    </recommendedName>
</protein>
<feature type="domain" description="HP" evidence="10">
    <location>
        <begin position="1097"/>
        <end position="1163"/>
    </location>
</feature>
<evidence type="ECO:0000256" key="2">
    <source>
        <dbReference type="ARBA" id="ARBA00008418"/>
    </source>
</evidence>
<feature type="compositionally biased region" description="Basic and acidic residues" evidence="9">
    <location>
        <begin position="154"/>
        <end position="163"/>
    </location>
</feature>
<dbReference type="PANTHER" id="PTHR11977">
    <property type="entry name" value="VILLIN"/>
    <property type="match status" value="1"/>
</dbReference>
<dbReference type="SUPFAM" id="SSF47050">
    <property type="entry name" value="VHP, Villin headpiece domain"/>
    <property type="match status" value="1"/>
</dbReference>
<dbReference type="InterPro" id="IPR007122">
    <property type="entry name" value="Villin/Gelsolin"/>
</dbReference>
<keyword evidence="3" id="KW-0117">Actin capping</keyword>
<dbReference type="GO" id="GO:0005737">
    <property type="term" value="C:cytoplasm"/>
    <property type="evidence" value="ECO:0007669"/>
    <property type="project" value="TreeGrafter"/>
</dbReference>
<dbReference type="InterPro" id="IPR029006">
    <property type="entry name" value="ADF-H/Gelsolin-like_dom_sf"/>
</dbReference>
<dbReference type="Gene3D" id="1.10.950.10">
    <property type="entry name" value="Villin headpiece domain"/>
    <property type="match status" value="1"/>
</dbReference>
<evidence type="ECO:0000256" key="8">
    <source>
        <dbReference type="ARBA" id="ARBA00023212"/>
    </source>
</evidence>
<evidence type="ECO:0000256" key="7">
    <source>
        <dbReference type="ARBA" id="ARBA00023203"/>
    </source>
</evidence>
<feature type="region of interest" description="Disordered" evidence="9">
    <location>
        <begin position="1"/>
        <end position="69"/>
    </location>
</feature>
<dbReference type="CDD" id="cd11293">
    <property type="entry name" value="gelsolin_S4_like"/>
    <property type="match status" value="1"/>
</dbReference>
<feature type="compositionally biased region" description="Basic and acidic residues" evidence="9">
    <location>
        <begin position="21"/>
        <end position="46"/>
    </location>
</feature>
<evidence type="ECO:0000256" key="1">
    <source>
        <dbReference type="ARBA" id="ARBA00004245"/>
    </source>
</evidence>
<comment type="similarity">
    <text evidence="2">Belongs to the villin/gelsolin family.</text>
</comment>
<evidence type="ECO:0000313" key="11">
    <source>
        <dbReference type="EMBL" id="KAK2874528.1"/>
    </source>
</evidence>
<dbReference type="SUPFAM" id="SSF82754">
    <property type="entry name" value="C-terminal, gelsolin-like domain of Sec23/24"/>
    <property type="match status" value="2"/>
</dbReference>
<feature type="region of interest" description="Disordered" evidence="9">
    <location>
        <begin position="216"/>
        <end position="254"/>
    </location>
</feature>
<feature type="region of interest" description="Disordered" evidence="9">
    <location>
        <begin position="154"/>
        <end position="204"/>
    </location>
</feature>
<evidence type="ECO:0000256" key="4">
    <source>
        <dbReference type="ARBA" id="ARBA00022490"/>
    </source>
</evidence>
<keyword evidence="7" id="KW-0009">Actin-binding</keyword>
<dbReference type="Proteomes" id="UP001187343">
    <property type="component" value="Unassembled WGS sequence"/>
</dbReference>
<keyword evidence="4" id="KW-0963">Cytoplasm</keyword>
<dbReference type="FunFam" id="3.40.20.10:FF:000001">
    <property type="entry name" value="Gelsolin"/>
    <property type="match status" value="1"/>
</dbReference>
<dbReference type="FunFam" id="3.40.20.10:FF:000027">
    <property type="entry name" value="Villin 1"/>
    <property type="match status" value="1"/>
</dbReference>
<dbReference type="InterPro" id="IPR003128">
    <property type="entry name" value="Villin_headpiece"/>
</dbReference>
<dbReference type="InterPro" id="IPR007123">
    <property type="entry name" value="Gelsolin-like_dom"/>
</dbReference>
<evidence type="ECO:0000256" key="5">
    <source>
        <dbReference type="ARBA" id="ARBA00022737"/>
    </source>
</evidence>
<keyword evidence="6" id="KW-0106">Calcium</keyword>
<evidence type="ECO:0000259" key="10">
    <source>
        <dbReference type="PROSITE" id="PS51089"/>
    </source>
</evidence>
<dbReference type="GO" id="GO:0015629">
    <property type="term" value="C:actin cytoskeleton"/>
    <property type="evidence" value="ECO:0007669"/>
    <property type="project" value="TreeGrafter"/>
</dbReference>
<dbReference type="InterPro" id="IPR036180">
    <property type="entry name" value="Gelsolin-like_dom_sf"/>
</dbReference>
<dbReference type="SMART" id="SM00153">
    <property type="entry name" value="VHP"/>
    <property type="match status" value="1"/>
</dbReference>
<feature type="compositionally biased region" description="Acidic residues" evidence="9">
    <location>
        <begin position="227"/>
        <end position="236"/>
    </location>
</feature>
<reference evidence="11" key="1">
    <citation type="submission" date="2023-08" db="EMBL/GenBank/DDBJ databases">
        <title>Chromosome-level Genome Assembly of mud carp (Cirrhinus molitorella).</title>
        <authorList>
            <person name="Liu H."/>
        </authorList>
    </citation>
    <scope>NUCLEOTIDE SEQUENCE</scope>
    <source>
        <strain evidence="11">Prfri</strain>
        <tissue evidence="11">Muscle</tissue>
    </source>
</reference>
<dbReference type="CDD" id="cd11288">
    <property type="entry name" value="gelsolin_S5_like"/>
    <property type="match status" value="1"/>
</dbReference>
<keyword evidence="12" id="KW-1185">Reference proteome</keyword>
<dbReference type="GO" id="GO:0008154">
    <property type="term" value="P:actin polymerization or depolymerization"/>
    <property type="evidence" value="ECO:0007669"/>
    <property type="project" value="TreeGrafter"/>
</dbReference>
<dbReference type="Pfam" id="PF02209">
    <property type="entry name" value="VHP"/>
    <property type="match status" value="1"/>
</dbReference>
<dbReference type="CDD" id="cd11292">
    <property type="entry name" value="gelsolin_S3_like"/>
    <property type="match status" value="1"/>
</dbReference>
<keyword evidence="5" id="KW-0677">Repeat</keyword>
<dbReference type="GO" id="GO:0051015">
    <property type="term" value="F:actin filament binding"/>
    <property type="evidence" value="ECO:0007669"/>
    <property type="project" value="InterPro"/>
</dbReference>
<proteinExistence type="inferred from homology"/>